<gene>
    <name evidence="2" type="ORF">Rt10032_c22g6615</name>
</gene>
<dbReference type="AlphaFoldDB" id="A0A511KQE1"/>
<reference evidence="2 3" key="1">
    <citation type="submission" date="2019-07" db="EMBL/GenBank/DDBJ databases">
        <title>Rhodotorula toruloides NBRC10032 genome sequencing.</title>
        <authorList>
            <person name="Shida Y."/>
            <person name="Takaku H."/>
            <person name="Ogasawara W."/>
            <person name="Mori K."/>
        </authorList>
    </citation>
    <scope>NUCLEOTIDE SEQUENCE [LARGE SCALE GENOMIC DNA]</scope>
    <source>
        <strain evidence="2 3">NBRC10032</strain>
    </source>
</reference>
<name>A0A511KQE1_RHOTO</name>
<evidence type="ECO:0000256" key="1">
    <source>
        <dbReference type="SAM" id="MobiDB-lite"/>
    </source>
</evidence>
<sequence length="173" mass="18079">MAPATHPPPRSSAPTPATPLTAVLPTAPLSRPGTPLGGRPGKPAPTLSLPALLNDIGLILASGDGWLDGNEFKPDPPVPGAGEALDRLRKGELGKDDLDGDTAVRLAEEWTGDMDRLLARVAEEERDVAAKGDSGKEDRVERVQAWAADVGRGLVAAYRLRLASLSLDVEIDG</sequence>
<evidence type="ECO:0000313" key="2">
    <source>
        <dbReference type="EMBL" id="GEM12598.1"/>
    </source>
</evidence>
<evidence type="ECO:0000313" key="3">
    <source>
        <dbReference type="Proteomes" id="UP000321518"/>
    </source>
</evidence>
<dbReference type="Proteomes" id="UP000321518">
    <property type="component" value="Unassembled WGS sequence"/>
</dbReference>
<accession>A0A511KQE1</accession>
<dbReference type="EMBL" id="BJWK01000022">
    <property type="protein sequence ID" value="GEM12598.1"/>
    <property type="molecule type" value="Genomic_DNA"/>
</dbReference>
<protein>
    <submittedName>
        <fullName evidence="2">Uncharacterized protein</fullName>
    </submittedName>
</protein>
<feature type="compositionally biased region" description="Low complexity" evidence="1">
    <location>
        <begin position="12"/>
        <end position="30"/>
    </location>
</feature>
<organism evidence="2 3">
    <name type="scientific">Rhodotorula toruloides</name>
    <name type="common">Yeast</name>
    <name type="synonym">Rhodosporidium toruloides</name>
    <dbReference type="NCBI Taxonomy" id="5286"/>
    <lineage>
        <taxon>Eukaryota</taxon>
        <taxon>Fungi</taxon>
        <taxon>Dikarya</taxon>
        <taxon>Basidiomycota</taxon>
        <taxon>Pucciniomycotina</taxon>
        <taxon>Microbotryomycetes</taxon>
        <taxon>Sporidiobolales</taxon>
        <taxon>Sporidiobolaceae</taxon>
        <taxon>Rhodotorula</taxon>
    </lineage>
</organism>
<proteinExistence type="predicted"/>
<dbReference type="OrthoDB" id="10523226at2759"/>
<comment type="caution">
    <text evidence="2">The sequence shown here is derived from an EMBL/GenBank/DDBJ whole genome shotgun (WGS) entry which is preliminary data.</text>
</comment>
<feature type="compositionally biased region" description="Pro residues" evidence="1">
    <location>
        <begin position="1"/>
        <end position="11"/>
    </location>
</feature>
<feature type="region of interest" description="Disordered" evidence="1">
    <location>
        <begin position="1"/>
        <end position="46"/>
    </location>
</feature>